<feature type="transmembrane region" description="Helical" evidence="6">
    <location>
        <begin position="221"/>
        <end position="239"/>
    </location>
</feature>
<feature type="transmembrane region" description="Helical" evidence="6">
    <location>
        <begin position="147"/>
        <end position="171"/>
    </location>
</feature>
<keyword evidence="2" id="KW-1003">Cell membrane</keyword>
<protein>
    <submittedName>
        <fullName evidence="7">YihY/virulence factor BrkB family protein</fullName>
    </submittedName>
</protein>
<dbReference type="PANTHER" id="PTHR30213:SF1">
    <property type="entry name" value="INNER MEMBRANE PROTEIN YHJD"/>
    <property type="match status" value="1"/>
</dbReference>
<evidence type="ECO:0000256" key="4">
    <source>
        <dbReference type="ARBA" id="ARBA00022989"/>
    </source>
</evidence>
<dbReference type="PANTHER" id="PTHR30213">
    <property type="entry name" value="INNER MEMBRANE PROTEIN YHJD"/>
    <property type="match status" value="1"/>
</dbReference>
<dbReference type="InterPro" id="IPR017039">
    <property type="entry name" value="Virul_fac_BrkB"/>
</dbReference>
<keyword evidence="3 6" id="KW-0812">Transmembrane</keyword>
<gene>
    <name evidence="7" type="ORF">D5R93_09405</name>
</gene>
<evidence type="ECO:0000256" key="3">
    <source>
        <dbReference type="ARBA" id="ARBA00022692"/>
    </source>
</evidence>
<feature type="transmembrane region" description="Helical" evidence="6">
    <location>
        <begin position="31"/>
        <end position="59"/>
    </location>
</feature>
<name>A0ABN5PP79_9ACTO</name>
<proteinExistence type="predicted"/>
<evidence type="ECO:0000256" key="5">
    <source>
        <dbReference type="ARBA" id="ARBA00023136"/>
    </source>
</evidence>
<dbReference type="Proteomes" id="UP000273001">
    <property type="component" value="Chromosome"/>
</dbReference>
<evidence type="ECO:0000313" key="8">
    <source>
        <dbReference type="Proteomes" id="UP000273001"/>
    </source>
</evidence>
<feature type="transmembrane region" description="Helical" evidence="6">
    <location>
        <begin position="105"/>
        <end position="126"/>
    </location>
</feature>
<evidence type="ECO:0000256" key="2">
    <source>
        <dbReference type="ARBA" id="ARBA00022475"/>
    </source>
</evidence>
<keyword evidence="5 6" id="KW-0472">Membrane</keyword>
<feature type="transmembrane region" description="Helical" evidence="6">
    <location>
        <begin position="251"/>
        <end position="269"/>
    </location>
</feature>
<accession>A0ABN5PP79</accession>
<reference evidence="7 8" key="1">
    <citation type="submission" date="2018-09" db="EMBL/GenBank/DDBJ databases">
        <authorList>
            <person name="Li J."/>
        </authorList>
    </citation>
    <scope>NUCLEOTIDE SEQUENCE [LARGE SCALE GENOMIC DNA]</scope>
    <source>
        <strain evidence="7 8">2129</strain>
    </source>
</reference>
<organism evidence="7 8">
    <name type="scientific">Actinomyces lilanjuaniae</name>
    <dbReference type="NCBI Taxonomy" id="2321394"/>
    <lineage>
        <taxon>Bacteria</taxon>
        <taxon>Bacillati</taxon>
        <taxon>Actinomycetota</taxon>
        <taxon>Actinomycetes</taxon>
        <taxon>Actinomycetales</taxon>
        <taxon>Actinomycetaceae</taxon>
        <taxon>Actinomyces</taxon>
    </lineage>
</organism>
<evidence type="ECO:0000256" key="6">
    <source>
        <dbReference type="SAM" id="Phobius"/>
    </source>
</evidence>
<feature type="transmembrane region" description="Helical" evidence="6">
    <location>
        <begin position="191"/>
        <end position="209"/>
    </location>
</feature>
<dbReference type="Pfam" id="PF03631">
    <property type="entry name" value="Virul_fac_BrkB"/>
    <property type="match status" value="1"/>
</dbReference>
<sequence length="316" mass="32128">MLGGVGQLVGRLRCSRVGRALERYQEAHGNLIAGGIAYTGLFSVFAALAIGVSALMAFVGSHDSVRRSVVTTIDSLLPGVVDTGSGGLVTVDQLVLDSALTVGSVLAVAALMFSAMSLMGAIRTGLRAVFTLTDQSTGLVRTQLMNLVGFVIIVVGVLVTAVASVLTRLLSGEAGQALGLSGALTSTGSRVAVLVVSFVIDSGILALLVRVSGARPPRRDLLWGSALGALALGVLRELGTDVVGSSASNPLLASFAAVAVLLLWLNLAARVVLLTAAWMAEADEAPAEGSHRVPPDEASAQTTKGIRRALGAGEGH</sequence>
<evidence type="ECO:0000256" key="1">
    <source>
        <dbReference type="ARBA" id="ARBA00004651"/>
    </source>
</evidence>
<keyword evidence="8" id="KW-1185">Reference proteome</keyword>
<evidence type="ECO:0000313" key="7">
    <source>
        <dbReference type="EMBL" id="AYD90162.1"/>
    </source>
</evidence>
<dbReference type="EMBL" id="CP032514">
    <property type="protein sequence ID" value="AYD90162.1"/>
    <property type="molecule type" value="Genomic_DNA"/>
</dbReference>
<comment type="subcellular location">
    <subcellularLocation>
        <location evidence="1">Cell membrane</location>
        <topology evidence="1">Multi-pass membrane protein</topology>
    </subcellularLocation>
</comment>
<keyword evidence="4 6" id="KW-1133">Transmembrane helix</keyword>
<dbReference type="PIRSF" id="PIRSF035875">
    <property type="entry name" value="RNase_BN"/>
    <property type="match status" value="1"/>
</dbReference>